<protein>
    <submittedName>
        <fullName evidence="9">Rieske (2Fe-2S) domain protein</fullName>
    </submittedName>
</protein>
<evidence type="ECO:0000256" key="1">
    <source>
        <dbReference type="ARBA" id="ARBA00022714"/>
    </source>
</evidence>
<dbReference type="AlphaFoldDB" id="A0A3B1DNL6"/>
<keyword evidence="7" id="KW-0472">Membrane</keyword>
<feature type="domain" description="Rieske" evidence="8">
    <location>
        <begin position="79"/>
        <end position="152"/>
    </location>
</feature>
<keyword evidence="3" id="KW-0408">Iron</keyword>
<evidence type="ECO:0000256" key="7">
    <source>
        <dbReference type="SAM" id="Phobius"/>
    </source>
</evidence>
<dbReference type="Gene3D" id="2.102.10.10">
    <property type="entry name" value="Rieske [2Fe-2S] iron-sulphur domain"/>
    <property type="match status" value="1"/>
</dbReference>
<keyword evidence="5" id="KW-1015">Disulfide bond</keyword>
<dbReference type="PROSITE" id="PS51296">
    <property type="entry name" value="RIESKE"/>
    <property type="match status" value="1"/>
</dbReference>
<gene>
    <name evidence="9" type="ORF">MNBD_NITROSPIRAE01-653</name>
</gene>
<dbReference type="Pfam" id="PF00355">
    <property type="entry name" value="Rieske"/>
    <property type="match status" value="1"/>
</dbReference>
<evidence type="ECO:0000256" key="3">
    <source>
        <dbReference type="ARBA" id="ARBA00023004"/>
    </source>
</evidence>
<evidence type="ECO:0000256" key="2">
    <source>
        <dbReference type="ARBA" id="ARBA00022723"/>
    </source>
</evidence>
<keyword evidence="1" id="KW-0001">2Fe-2S</keyword>
<keyword evidence="2" id="KW-0479">Metal-binding</keyword>
<dbReference type="InterPro" id="IPR036922">
    <property type="entry name" value="Rieske_2Fe-2S_sf"/>
</dbReference>
<dbReference type="GO" id="GO:0046872">
    <property type="term" value="F:metal ion binding"/>
    <property type="evidence" value="ECO:0007669"/>
    <property type="project" value="UniProtKB-KW"/>
</dbReference>
<dbReference type="InterPro" id="IPR014349">
    <property type="entry name" value="Rieske_Fe-S_prot"/>
</dbReference>
<evidence type="ECO:0000256" key="5">
    <source>
        <dbReference type="ARBA" id="ARBA00023157"/>
    </source>
</evidence>
<name>A0A3B1DNL6_9ZZZZ</name>
<keyword evidence="7" id="KW-1133">Transmembrane helix</keyword>
<organism evidence="9">
    <name type="scientific">hydrothermal vent metagenome</name>
    <dbReference type="NCBI Taxonomy" id="652676"/>
    <lineage>
        <taxon>unclassified sequences</taxon>
        <taxon>metagenomes</taxon>
        <taxon>ecological metagenomes</taxon>
    </lineage>
</organism>
<evidence type="ECO:0000256" key="6">
    <source>
        <dbReference type="ARBA" id="ARBA00034078"/>
    </source>
</evidence>
<reference evidence="9" key="1">
    <citation type="submission" date="2018-06" db="EMBL/GenBank/DDBJ databases">
        <authorList>
            <person name="Zhirakovskaya E."/>
        </authorList>
    </citation>
    <scope>NUCLEOTIDE SEQUENCE</scope>
</reference>
<dbReference type="EMBL" id="UOGF01000060">
    <property type="protein sequence ID" value="VAX30327.1"/>
    <property type="molecule type" value="Genomic_DNA"/>
</dbReference>
<sequence length="187" mass="20646">MAPADNKGNTQDEDVSRRRFFTLMSLGVGWGGLLTALGGVGVGAARYMLPSVLYEPPTIFKIGTPEEYGIGVDTKLKKERQIWVVRNERGLYVMIAICRHLGCTPNFFQDQSLFRCPCHGSIYDTRGNVVGGPAPRTLWRAAVSLDPVDGQIVVSFNTRQDPDPVGTPEGLMVEELGREIEPYFLKV</sequence>
<accession>A0A3B1DNL6</accession>
<dbReference type="PANTHER" id="PTHR10134">
    <property type="entry name" value="CYTOCHROME B-C1 COMPLEX SUBUNIT RIESKE, MITOCHONDRIAL"/>
    <property type="match status" value="1"/>
</dbReference>
<dbReference type="InterPro" id="IPR017941">
    <property type="entry name" value="Rieske_2Fe-2S"/>
</dbReference>
<feature type="transmembrane region" description="Helical" evidence="7">
    <location>
        <begin position="20"/>
        <end position="45"/>
    </location>
</feature>
<dbReference type="InterPro" id="IPR005805">
    <property type="entry name" value="Rieske_Fe-S_prot_C"/>
</dbReference>
<evidence type="ECO:0000313" key="9">
    <source>
        <dbReference type="EMBL" id="VAX30327.1"/>
    </source>
</evidence>
<evidence type="ECO:0000259" key="8">
    <source>
        <dbReference type="PROSITE" id="PS51296"/>
    </source>
</evidence>
<dbReference type="GO" id="GO:0016020">
    <property type="term" value="C:membrane"/>
    <property type="evidence" value="ECO:0007669"/>
    <property type="project" value="InterPro"/>
</dbReference>
<evidence type="ECO:0000256" key="4">
    <source>
        <dbReference type="ARBA" id="ARBA00023014"/>
    </source>
</evidence>
<keyword evidence="4" id="KW-0411">Iron-sulfur</keyword>
<comment type="cofactor">
    <cofactor evidence="6">
        <name>[2Fe-2S] cluster</name>
        <dbReference type="ChEBI" id="CHEBI:190135"/>
    </cofactor>
</comment>
<proteinExistence type="predicted"/>
<dbReference type="PRINTS" id="PR00162">
    <property type="entry name" value="RIESKE"/>
</dbReference>
<keyword evidence="7" id="KW-0812">Transmembrane</keyword>
<dbReference type="SUPFAM" id="SSF50022">
    <property type="entry name" value="ISP domain"/>
    <property type="match status" value="1"/>
</dbReference>
<dbReference type="GO" id="GO:0051537">
    <property type="term" value="F:2 iron, 2 sulfur cluster binding"/>
    <property type="evidence" value="ECO:0007669"/>
    <property type="project" value="UniProtKB-KW"/>
</dbReference>